<dbReference type="GO" id="GO:0006428">
    <property type="term" value="P:isoleucyl-tRNA aminoacylation"/>
    <property type="evidence" value="ECO:0007669"/>
    <property type="project" value="TreeGrafter"/>
</dbReference>
<dbReference type="EC" id="6.1.1.-" evidence="9"/>
<dbReference type="SUPFAM" id="SSF52374">
    <property type="entry name" value="Nucleotidylyl transferase"/>
    <property type="match status" value="1"/>
</dbReference>
<dbReference type="InterPro" id="IPR002300">
    <property type="entry name" value="aa-tRNA-synth_Ia"/>
</dbReference>
<comment type="caution">
    <text evidence="9">The sequence shown here is derived from an EMBL/GenBank/DDBJ whole genome shotgun (WGS) entry which is preliminary data.</text>
</comment>
<dbReference type="GO" id="GO:0000049">
    <property type="term" value="F:tRNA binding"/>
    <property type="evidence" value="ECO:0007669"/>
    <property type="project" value="InterPro"/>
</dbReference>
<dbReference type="PANTHER" id="PTHR42780:SF1">
    <property type="entry name" value="ISOLEUCINE--TRNA LIGASE, CYTOPLASMIC"/>
    <property type="match status" value="1"/>
</dbReference>
<dbReference type="InterPro" id="IPR013155">
    <property type="entry name" value="M/V/L/I-tRNA-synth_anticd-bd"/>
</dbReference>
<evidence type="ECO:0000256" key="3">
    <source>
        <dbReference type="ARBA" id="ARBA00022840"/>
    </source>
</evidence>
<feature type="non-terminal residue" evidence="9">
    <location>
        <position position="195"/>
    </location>
</feature>
<reference evidence="9" key="2">
    <citation type="journal article" date="2014" name="ISME J.">
        <title>Microbial stratification in low pH oxic and suboxic macroscopic growths along an acid mine drainage.</title>
        <authorList>
            <person name="Mendez-Garcia C."/>
            <person name="Mesa V."/>
            <person name="Sprenger R.R."/>
            <person name="Richter M."/>
            <person name="Diez M.S."/>
            <person name="Solano J."/>
            <person name="Bargiela R."/>
            <person name="Golyshina O.V."/>
            <person name="Manteca A."/>
            <person name="Ramos J.L."/>
            <person name="Gallego J.R."/>
            <person name="Llorente I."/>
            <person name="Martins Dos Santos V.A."/>
            <person name="Jensen O.N."/>
            <person name="Pelaez A.I."/>
            <person name="Sanchez J."/>
            <person name="Ferrer M."/>
        </authorList>
    </citation>
    <scope>NUCLEOTIDE SEQUENCE</scope>
</reference>
<evidence type="ECO:0000259" key="7">
    <source>
        <dbReference type="Pfam" id="PF00133"/>
    </source>
</evidence>
<dbReference type="EMBL" id="AUZX01015407">
    <property type="protein sequence ID" value="EQD29151.1"/>
    <property type="molecule type" value="Genomic_DNA"/>
</dbReference>
<protein>
    <submittedName>
        <fullName evidence="9">Valyl/Leucyl/Isoleucyl-tRNA synthetase, class I, anticodon-binding domain protein</fullName>
        <ecNumber evidence="9">6.1.1.-</ecNumber>
    </submittedName>
</protein>
<dbReference type="PANTHER" id="PTHR42780">
    <property type="entry name" value="SOLEUCYL-TRNA SYNTHETASE"/>
    <property type="match status" value="1"/>
</dbReference>
<name>T0Y247_9ZZZZ</name>
<dbReference type="InterPro" id="IPR023586">
    <property type="entry name" value="Ile-tRNA-ligase_type2"/>
</dbReference>
<dbReference type="InterPro" id="IPR033709">
    <property type="entry name" value="Anticodon_Ile_ABEc"/>
</dbReference>
<dbReference type="Pfam" id="PF00133">
    <property type="entry name" value="tRNA-synt_1"/>
    <property type="match status" value="1"/>
</dbReference>
<keyword evidence="3" id="KW-0067">ATP-binding</keyword>
<dbReference type="CDD" id="cd07961">
    <property type="entry name" value="Anticodon_Ia_Ile_ABEc"/>
    <property type="match status" value="1"/>
</dbReference>
<keyword evidence="5 9" id="KW-0030">Aminoacyl-tRNA synthetase</keyword>
<keyword evidence="1 9" id="KW-0436">Ligase</keyword>
<dbReference type="Gene3D" id="1.10.730.10">
    <property type="entry name" value="Isoleucyl-tRNA Synthetase, Domain 1"/>
    <property type="match status" value="1"/>
</dbReference>
<evidence type="ECO:0000256" key="2">
    <source>
        <dbReference type="ARBA" id="ARBA00022741"/>
    </source>
</evidence>
<feature type="domain" description="Methionyl/Valyl/Leucyl/Isoleucyl-tRNA synthetase anticodon-binding" evidence="8">
    <location>
        <begin position="95"/>
        <end position="195"/>
    </location>
</feature>
<dbReference type="InterPro" id="IPR009080">
    <property type="entry name" value="tRNAsynth_Ia_anticodon-bd"/>
</dbReference>
<gene>
    <name evidence="9" type="ORF">B1A_20860</name>
</gene>
<evidence type="ECO:0000259" key="8">
    <source>
        <dbReference type="Pfam" id="PF08264"/>
    </source>
</evidence>
<dbReference type="Gene3D" id="3.40.50.620">
    <property type="entry name" value="HUPs"/>
    <property type="match status" value="1"/>
</dbReference>
<dbReference type="AlphaFoldDB" id="T0Y247"/>
<feature type="non-terminal residue" evidence="9">
    <location>
        <position position="1"/>
    </location>
</feature>
<proteinExistence type="predicted"/>
<comment type="catalytic activity">
    <reaction evidence="6">
        <text>tRNA(Ile) + L-isoleucine + ATP = L-isoleucyl-tRNA(Ile) + AMP + diphosphate</text>
        <dbReference type="Rhea" id="RHEA:11060"/>
        <dbReference type="Rhea" id="RHEA-COMP:9666"/>
        <dbReference type="Rhea" id="RHEA-COMP:9695"/>
        <dbReference type="ChEBI" id="CHEBI:30616"/>
        <dbReference type="ChEBI" id="CHEBI:33019"/>
        <dbReference type="ChEBI" id="CHEBI:58045"/>
        <dbReference type="ChEBI" id="CHEBI:78442"/>
        <dbReference type="ChEBI" id="CHEBI:78528"/>
        <dbReference type="ChEBI" id="CHEBI:456215"/>
        <dbReference type="EC" id="6.1.1.5"/>
    </reaction>
</comment>
<feature type="domain" description="Aminoacyl-tRNA synthetase class Ia" evidence="7">
    <location>
        <begin position="3"/>
        <end position="43"/>
    </location>
</feature>
<keyword evidence="4" id="KW-0648">Protein biosynthesis</keyword>
<dbReference type="GO" id="GO:0004822">
    <property type="term" value="F:isoleucine-tRNA ligase activity"/>
    <property type="evidence" value="ECO:0007669"/>
    <property type="project" value="UniProtKB-EC"/>
</dbReference>
<evidence type="ECO:0000256" key="4">
    <source>
        <dbReference type="ARBA" id="ARBA00022917"/>
    </source>
</evidence>
<evidence type="ECO:0000313" key="9">
    <source>
        <dbReference type="EMBL" id="EQD29151.1"/>
    </source>
</evidence>
<evidence type="ECO:0000256" key="5">
    <source>
        <dbReference type="ARBA" id="ARBA00023146"/>
    </source>
</evidence>
<keyword evidence="2" id="KW-0547">Nucleotide-binding</keyword>
<dbReference type="GO" id="GO:0005524">
    <property type="term" value="F:ATP binding"/>
    <property type="evidence" value="ECO:0007669"/>
    <property type="project" value="UniProtKB-KW"/>
</dbReference>
<organism evidence="9">
    <name type="scientific">mine drainage metagenome</name>
    <dbReference type="NCBI Taxonomy" id="410659"/>
    <lineage>
        <taxon>unclassified sequences</taxon>
        <taxon>metagenomes</taxon>
        <taxon>ecological metagenomes</taxon>
    </lineage>
</organism>
<accession>T0Y247</accession>
<dbReference type="SUPFAM" id="SSF47323">
    <property type="entry name" value="Anticodon-binding domain of a subclass of class I aminoacyl-tRNA synthetases"/>
    <property type="match status" value="1"/>
</dbReference>
<dbReference type="InterPro" id="IPR014729">
    <property type="entry name" value="Rossmann-like_a/b/a_fold"/>
</dbReference>
<evidence type="ECO:0000256" key="1">
    <source>
        <dbReference type="ARBA" id="ARBA00022598"/>
    </source>
</evidence>
<sequence>CAEFILDEDGKKMSKSKGNGILAMELLDKFGADATRLFFYSTAAWKPKPLVEKVVKELETKILGTLLNMYSFFSSNANLDGYQHHGLLKSNNLLDKWLLSRINTTVANVTKAMDSYEFHDAQRLISDLIEQTSNVYLRLSRRRFWDPSDSIEEKNAAYSVLFHALEVICRLLAPIAPFTTEFVYRNLMGGNESVH</sequence>
<dbReference type="Pfam" id="PF08264">
    <property type="entry name" value="Anticodon_1"/>
    <property type="match status" value="1"/>
</dbReference>
<evidence type="ECO:0000256" key="6">
    <source>
        <dbReference type="ARBA" id="ARBA00048359"/>
    </source>
</evidence>
<reference evidence="9" key="1">
    <citation type="submission" date="2013-08" db="EMBL/GenBank/DDBJ databases">
        <authorList>
            <person name="Mendez C."/>
            <person name="Richter M."/>
            <person name="Ferrer M."/>
            <person name="Sanchez J."/>
        </authorList>
    </citation>
    <scope>NUCLEOTIDE SEQUENCE</scope>
</reference>